<dbReference type="InterPro" id="IPR004360">
    <property type="entry name" value="Glyas_Fos-R_dOase_dom"/>
</dbReference>
<gene>
    <name evidence="3" type="ORF">ACFQQL_03280</name>
</gene>
<keyword evidence="4" id="KW-1185">Reference proteome</keyword>
<dbReference type="InterPro" id="IPR037523">
    <property type="entry name" value="VOC_core"/>
</dbReference>
<protein>
    <submittedName>
        <fullName evidence="3">VOC family protein</fullName>
    </submittedName>
</protein>
<evidence type="ECO:0000259" key="2">
    <source>
        <dbReference type="PROSITE" id="PS51819"/>
    </source>
</evidence>
<dbReference type="RefSeq" id="WP_382391216.1">
    <property type="nucleotide sequence ID" value="NZ_JBHTCQ010000001.1"/>
</dbReference>
<name>A0ABW2Q3Q1_9MICO</name>
<dbReference type="InterPro" id="IPR029068">
    <property type="entry name" value="Glyas_Bleomycin-R_OHBP_Dase"/>
</dbReference>
<dbReference type="SUPFAM" id="SSF54593">
    <property type="entry name" value="Glyoxalase/Bleomycin resistance protein/Dihydroxybiphenyl dioxygenase"/>
    <property type="match status" value="1"/>
</dbReference>
<feature type="domain" description="VOC" evidence="2">
    <location>
        <begin position="2"/>
        <end position="122"/>
    </location>
</feature>
<dbReference type="PANTHER" id="PTHR43048:SF3">
    <property type="entry name" value="METHYLMALONYL-COA EPIMERASE, MITOCHONDRIAL"/>
    <property type="match status" value="1"/>
</dbReference>
<reference evidence="4" key="1">
    <citation type="journal article" date="2019" name="Int. J. Syst. Evol. Microbiol.">
        <title>The Global Catalogue of Microorganisms (GCM) 10K type strain sequencing project: providing services to taxonomists for standard genome sequencing and annotation.</title>
        <authorList>
            <consortium name="The Broad Institute Genomics Platform"/>
            <consortium name="The Broad Institute Genome Sequencing Center for Infectious Disease"/>
            <person name="Wu L."/>
            <person name="Ma J."/>
        </authorList>
    </citation>
    <scope>NUCLEOTIDE SEQUENCE [LARGE SCALE GENOMIC DNA]</scope>
    <source>
        <strain evidence="4">JCM 1490</strain>
    </source>
</reference>
<dbReference type="PROSITE" id="PS51819">
    <property type="entry name" value="VOC"/>
    <property type="match status" value="1"/>
</dbReference>
<evidence type="ECO:0000313" key="3">
    <source>
        <dbReference type="EMBL" id="MFC7404120.1"/>
    </source>
</evidence>
<dbReference type="Gene3D" id="3.10.180.10">
    <property type="entry name" value="2,3-Dihydroxybiphenyl 1,2-Dioxygenase, domain 1"/>
    <property type="match status" value="1"/>
</dbReference>
<proteinExistence type="predicted"/>
<evidence type="ECO:0000256" key="1">
    <source>
        <dbReference type="ARBA" id="ARBA00022723"/>
    </source>
</evidence>
<keyword evidence="1" id="KW-0479">Metal-binding</keyword>
<organism evidence="3 4">
    <name type="scientific">Georgenia alba</name>
    <dbReference type="NCBI Taxonomy" id="2233858"/>
    <lineage>
        <taxon>Bacteria</taxon>
        <taxon>Bacillati</taxon>
        <taxon>Actinomycetota</taxon>
        <taxon>Actinomycetes</taxon>
        <taxon>Micrococcales</taxon>
        <taxon>Bogoriellaceae</taxon>
        <taxon>Georgenia</taxon>
    </lineage>
</organism>
<dbReference type="InterPro" id="IPR051785">
    <property type="entry name" value="MMCE/EMCE_epimerase"/>
</dbReference>
<dbReference type="PANTHER" id="PTHR43048">
    <property type="entry name" value="METHYLMALONYL-COA EPIMERASE"/>
    <property type="match status" value="1"/>
</dbReference>
<dbReference type="EMBL" id="JBHTCQ010000001">
    <property type="protein sequence ID" value="MFC7404120.1"/>
    <property type="molecule type" value="Genomic_DNA"/>
</dbReference>
<evidence type="ECO:0000313" key="4">
    <source>
        <dbReference type="Proteomes" id="UP001596455"/>
    </source>
</evidence>
<dbReference type="Pfam" id="PF00903">
    <property type="entry name" value="Glyoxalase"/>
    <property type="match status" value="1"/>
</dbReference>
<accession>A0ABW2Q3Q1</accession>
<sequence>MSVKSVVVNTVDVARSVEFYREFLAAEPVGEVTSERAELDLVTATLRLVRVSPGGEPSSWEKDDTQRGFRHIGFKVAAVDPMVERLKAADVPFHMDPIDATGGVRITFFYDPDGTLLELVEGDLKYTAVLDERGAAAERALGVPERPRFDHVAVTAADADAIAARYEPLGFAPVGTIAQTKDPRGFNILFLHSSVPTILEIFTYESGTHGRDAQVGVPGFQAVVLDRPLDGLDGFTPVGAPADGVPLNVDSDSLVVAVEP</sequence>
<comment type="caution">
    <text evidence="3">The sequence shown here is derived from an EMBL/GenBank/DDBJ whole genome shotgun (WGS) entry which is preliminary data.</text>
</comment>
<dbReference type="Proteomes" id="UP001596455">
    <property type="component" value="Unassembled WGS sequence"/>
</dbReference>